<sequence>MLISKTPLAVAATLFAVGGLGVTSAAWAASDSFQLPVMVVSATGYQQEVLRAPASITVVEHDQIQRKPVADLAEVLRDIPGVDIVDSGVAGMKRISLRGESSRRVLIKVNGQPIPDHSSYGSPLLLDANIIERIEVVRGSASVVHGSNAIGGVVNITTRQAAPGEQEAFVGAGYYSATRGQRLNGGVLGATDRFDWRLQLSKADFGDRRIPRGQVKGSTDQTKYSRLKPSDSEQKSVSAELGWRLDERQRIAWQGDYFRQEAAAWLPQQPNMIMGLEFPKRDSLRNALSYSFADEDVLFHSVEGRVYHQKGKRVMDNTINILDMPVPKTPFVVSSDSFNRSHDKLTTQGLQLTASSRLLGDNNTVFGFEHQKDKLDTEKKGVKNLIKGPPGTQLGKTYPSSSQYSEQTLWSAFVQQQFYLNDSLEANLGARYYSIDSKLKKSTERSTTSKTDEQLVGSAALVWQYDERSSVRSSIAQGYTYPSLTQQFSATPGNGAMNYGNPNLKAEKATTYELGWRFEDRQWAADVTLYHSQARNFIDKARIAGVAQGYTTACKDVCFQWLNTNRAQTTGAELMLAYQLENWRPYLNMGIQKRRLEYGTGLKTWDSGLPKFQGRAGVEWYATEQLELDFYVRGGGKSRRDDYDSKGEPQRQRTSSYAELNVGAYYKPVPNLSLAVLAQNLADRRYRNPDELQAAGRALDMEVRWSF</sequence>
<evidence type="ECO:0000256" key="4">
    <source>
        <dbReference type="ARBA" id="ARBA00022692"/>
    </source>
</evidence>
<evidence type="ECO:0000256" key="6">
    <source>
        <dbReference type="ARBA" id="ARBA00023136"/>
    </source>
</evidence>
<dbReference type="Pfam" id="PF07715">
    <property type="entry name" value="Plug"/>
    <property type="match status" value="1"/>
</dbReference>
<keyword evidence="4 8" id="KW-0812">Transmembrane</keyword>
<dbReference type="PANTHER" id="PTHR30069">
    <property type="entry name" value="TONB-DEPENDENT OUTER MEMBRANE RECEPTOR"/>
    <property type="match status" value="1"/>
</dbReference>
<dbReference type="PROSITE" id="PS52016">
    <property type="entry name" value="TONB_DEPENDENT_REC_3"/>
    <property type="match status" value="1"/>
</dbReference>
<evidence type="ECO:0000256" key="1">
    <source>
        <dbReference type="ARBA" id="ARBA00004571"/>
    </source>
</evidence>
<keyword evidence="3 8" id="KW-1134">Transmembrane beta strand</keyword>
<evidence type="ECO:0000256" key="2">
    <source>
        <dbReference type="ARBA" id="ARBA00022448"/>
    </source>
</evidence>
<evidence type="ECO:0000313" key="15">
    <source>
        <dbReference type="Proteomes" id="UP001241056"/>
    </source>
</evidence>
<dbReference type="SUPFAM" id="SSF56935">
    <property type="entry name" value="Porins"/>
    <property type="match status" value="1"/>
</dbReference>
<evidence type="ECO:0000313" key="14">
    <source>
        <dbReference type="EMBL" id="MDM7857184.1"/>
    </source>
</evidence>
<feature type="domain" description="TonB-dependent receptor-like beta-barrel" evidence="12">
    <location>
        <begin position="245"/>
        <end position="681"/>
    </location>
</feature>
<dbReference type="InterPro" id="IPR000531">
    <property type="entry name" value="Beta-barrel_TonB"/>
</dbReference>
<dbReference type="EMBL" id="JAUCDY010000002">
    <property type="protein sequence ID" value="MDM7857184.1"/>
    <property type="molecule type" value="Genomic_DNA"/>
</dbReference>
<dbReference type="RefSeq" id="WP_289409838.1">
    <property type="nucleotide sequence ID" value="NZ_JAUCDY010000002.1"/>
</dbReference>
<reference evidence="14 15" key="1">
    <citation type="submission" date="2023-06" db="EMBL/GenBank/DDBJ databases">
        <title>Thiopseudomonas sp. CY1220 draft genome sequence.</title>
        <authorList>
            <person name="Zhao G."/>
            <person name="An M."/>
        </authorList>
    </citation>
    <scope>NUCLEOTIDE SEQUENCE [LARGE SCALE GENOMIC DNA]</scope>
    <source>
        <strain evidence="14 15">CY1220</strain>
    </source>
</reference>
<evidence type="ECO:0000256" key="7">
    <source>
        <dbReference type="ARBA" id="ARBA00023237"/>
    </source>
</evidence>
<comment type="subcellular location">
    <subcellularLocation>
        <location evidence="1 8">Cell outer membrane</location>
        <topology evidence="1 8">Multi-pass membrane protein</topology>
    </subcellularLocation>
</comment>
<dbReference type="InterPro" id="IPR036942">
    <property type="entry name" value="Beta-barrel_TonB_sf"/>
</dbReference>
<keyword evidence="14" id="KW-0675">Receptor</keyword>
<feature type="domain" description="TonB-dependent receptor plug" evidence="13">
    <location>
        <begin position="51"/>
        <end position="153"/>
    </location>
</feature>
<keyword evidence="11" id="KW-0732">Signal</keyword>
<feature type="chain" id="PRO_5045172676" evidence="11">
    <location>
        <begin position="29"/>
        <end position="707"/>
    </location>
</feature>
<evidence type="ECO:0000256" key="3">
    <source>
        <dbReference type="ARBA" id="ARBA00022452"/>
    </source>
</evidence>
<feature type="region of interest" description="Disordered" evidence="10">
    <location>
        <begin position="209"/>
        <end position="233"/>
    </location>
</feature>
<comment type="caution">
    <text evidence="14">The sequence shown here is derived from an EMBL/GenBank/DDBJ whole genome shotgun (WGS) entry which is preliminary data.</text>
</comment>
<evidence type="ECO:0000259" key="12">
    <source>
        <dbReference type="Pfam" id="PF00593"/>
    </source>
</evidence>
<dbReference type="PANTHER" id="PTHR30069:SF50">
    <property type="entry name" value="TONB-DEPENDENT RECEPTOR HI_1217-RELATED"/>
    <property type="match status" value="1"/>
</dbReference>
<dbReference type="Gene3D" id="2.170.130.10">
    <property type="entry name" value="TonB-dependent receptor, plug domain"/>
    <property type="match status" value="1"/>
</dbReference>
<dbReference type="CDD" id="cd01347">
    <property type="entry name" value="ligand_gated_channel"/>
    <property type="match status" value="1"/>
</dbReference>
<name>A0ABT7SLW9_9GAMM</name>
<dbReference type="InterPro" id="IPR039426">
    <property type="entry name" value="TonB-dep_rcpt-like"/>
</dbReference>
<evidence type="ECO:0000256" key="5">
    <source>
        <dbReference type="ARBA" id="ARBA00023077"/>
    </source>
</evidence>
<evidence type="ECO:0000256" key="10">
    <source>
        <dbReference type="SAM" id="MobiDB-lite"/>
    </source>
</evidence>
<dbReference type="Proteomes" id="UP001241056">
    <property type="component" value="Unassembled WGS sequence"/>
</dbReference>
<keyword evidence="5 9" id="KW-0798">TonB box</keyword>
<organism evidence="14 15">
    <name type="scientific">Thiopseudomonas acetoxidans</name>
    <dbReference type="NCBI Taxonomy" id="3041622"/>
    <lineage>
        <taxon>Bacteria</taxon>
        <taxon>Pseudomonadati</taxon>
        <taxon>Pseudomonadota</taxon>
        <taxon>Gammaproteobacteria</taxon>
        <taxon>Pseudomonadales</taxon>
        <taxon>Pseudomonadaceae</taxon>
        <taxon>Thiopseudomonas</taxon>
    </lineage>
</organism>
<dbReference type="InterPro" id="IPR037066">
    <property type="entry name" value="Plug_dom_sf"/>
</dbReference>
<dbReference type="Pfam" id="PF00593">
    <property type="entry name" value="TonB_dep_Rec_b-barrel"/>
    <property type="match status" value="1"/>
</dbReference>
<gene>
    <name evidence="14" type="ORF">QEZ41_02665</name>
</gene>
<keyword evidence="6 8" id="KW-0472">Membrane</keyword>
<keyword evidence="7 8" id="KW-0998">Cell outer membrane</keyword>
<evidence type="ECO:0000256" key="8">
    <source>
        <dbReference type="PROSITE-ProRule" id="PRU01360"/>
    </source>
</evidence>
<keyword evidence="15" id="KW-1185">Reference proteome</keyword>
<dbReference type="Gene3D" id="2.40.170.20">
    <property type="entry name" value="TonB-dependent receptor, beta-barrel domain"/>
    <property type="match status" value="1"/>
</dbReference>
<evidence type="ECO:0000259" key="13">
    <source>
        <dbReference type="Pfam" id="PF07715"/>
    </source>
</evidence>
<accession>A0ABT7SLW9</accession>
<protein>
    <submittedName>
        <fullName evidence="14">TonB-dependent receptor</fullName>
    </submittedName>
</protein>
<comment type="similarity">
    <text evidence="8 9">Belongs to the TonB-dependent receptor family.</text>
</comment>
<dbReference type="InterPro" id="IPR012910">
    <property type="entry name" value="Plug_dom"/>
</dbReference>
<feature type="signal peptide" evidence="11">
    <location>
        <begin position="1"/>
        <end position="28"/>
    </location>
</feature>
<evidence type="ECO:0000256" key="11">
    <source>
        <dbReference type="SAM" id="SignalP"/>
    </source>
</evidence>
<keyword evidence="2 8" id="KW-0813">Transport</keyword>
<evidence type="ECO:0000256" key="9">
    <source>
        <dbReference type="RuleBase" id="RU003357"/>
    </source>
</evidence>
<proteinExistence type="inferred from homology"/>